<dbReference type="Proteomes" id="UP000823123">
    <property type="component" value="Unassembled WGS sequence"/>
</dbReference>
<dbReference type="Pfam" id="PF13614">
    <property type="entry name" value="AAA_31"/>
    <property type="match status" value="1"/>
</dbReference>
<dbReference type="RefSeq" id="WP_201275733.1">
    <property type="nucleotide sequence ID" value="NZ_JACVDA010000015.1"/>
</dbReference>
<keyword evidence="3" id="KW-1185">Reference proteome</keyword>
<dbReference type="Gene3D" id="3.40.50.300">
    <property type="entry name" value="P-loop containing nucleotide triphosphate hydrolases"/>
    <property type="match status" value="1"/>
</dbReference>
<dbReference type="SUPFAM" id="SSF52540">
    <property type="entry name" value="P-loop containing nucleoside triphosphate hydrolases"/>
    <property type="match status" value="1"/>
</dbReference>
<dbReference type="EMBL" id="JACVDA010000015">
    <property type="protein sequence ID" value="MBK1468830.1"/>
    <property type="molecule type" value="Genomic_DNA"/>
</dbReference>
<feature type="domain" description="AAA" evidence="1">
    <location>
        <begin position="3"/>
        <end position="183"/>
    </location>
</feature>
<name>A0ABS1C9V9_9FIRM</name>
<accession>A0ABS1C9V9</accession>
<dbReference type="PANTHER" id="PTHR13696">
    <property type="entry name" value="P-LOOP CONTAINING NUCLEOSIDE TRIPHOSPHATE HYDROLASE"/>
    <property type="match status" value="1"/>
</dbReference>
<dbReference type="CDD" id="cd02042">
    <property type="entry name" value="ParAB_family"/>
    <property type="match status" value="1"/>
</dbReference>
<dbReference type="InterPro" id="IPR025669">
    <property type="entry name" value="AAA_dom"/>
</dbReference>
<dbReference type="PANTHER" id="PTHR13696:SF52">
    <property type="entry name" value="PARA FAMILY PROTEIN CT_582"/>
    <property type="match status" value="1"/>
</dbReference>
<evidence type="ECO:0000259" key="1">
    <source>
        <dbReference type="Pfam" id="PF13614"/>
    </source>
</evidence>
<evidence type="ECO:0000313" key="3">
    <source>
        <dbReference type="Proteomes" id="UP000823123"/>
    </source>
</evidence>
<protein>
    <submittedName>
        <fullName evidence="2">ParA family protein</fullName>
    </submittedName>
</protein>
<dbReference type="InterPro" id="IPR027417">
    <property type="entry name" value="P-loop_NTPase"/>
</dbReference>
<proteinExistence type="predicted"/>
<reference evidence="2 3" key="1">
    <citation type="submission" date="2020-09" db="EMBL/GenBank/DDBJ databases">
        <title>Parvimonas S3374 sp. nov.</title>
        <authorList>
            <person name="Buhl M."/>
        </authorList>
    </citation>
    <scope>NUCLEOTIDE SEQUENCE [LARGE SCALE GENOMIC DNA]</scope>
    <source>
        <strain evidence="2 3">S3374</strain>
    </source>
</reference>
<sequence length="255" mass="29433">MKKIITIGNQKGGVAKTTTTMNLGVALERYNKKVLLIDFDPQASLSVYLNHSIDDKFTIDRLIDEFINSEIEDIEKYIKISESDNIDYIPSRARLSALEKEMDTRYSREFILKEILENEFFDKYDYILIDTCPSLNILLTNALTCSTDVIIPVQSQFFTMDSLNLMLDTITKIKKYVNPKLNILGILPTMVDNTNMSKEVIRYLSESYKNKLFKTQINRLIEASESTAMKISLVQMDKKLGKQYLELAKEILELH</sequence>
<comment type="caution">
    <text evidence="2">The sequence shown here is derived from an EMBL/GenBank/DDBJ whole genome shotgun (WGS) entry which is preliminary data.</text>
</comment>
<evidence type="ECO:0000313" key="2">
    <source>
        <dbReference type="EMBL" id="MBK1468830.1"/>
    </source>
</evidence>
<dbReference type="InterPro" id="IPR050678">
    <property type="entry name" value="DNA_Partitioning_ATPase"/>
</dbReference>
<gene>
    <name evidence="2" type="ORF">IBJ83_05805</name>
</gene>
<organism evidence="2 3">
    <name type="scientific">Parvimonas parva</name>
    <dbReference type="NCBI Taxonomy" id="2769485"/>
    <lineage>
        <taxon>Bacteria</taxon>
        <taxon>Bacillati</taxon>
        <taxon>Bacillota</taxon>
        <taxon>Tissierellia</taxon>
        <taxon>Tissierellales</taxon>
        <taxon>Peptoniphilaceae</taxon>
        <taxon>Parvimonas</taxon>
    </lineage>
</organism>